<comment type="caution">
    <text evidence="2">The sequence shown here is derived from an EMBL/GenBank/DDBJ whole genome shotgun (WGS) entry which is preliminary data.</text>
</comment>
<keyword evidence="1" id="KW-0812">Transmembrane</keyword>
<evidence type="ECO:0000256" key="1">
    <source>
        <dbReference type="SAM" id="Phobius"/>
    </source>
</evidence>
<proteinExistence type="predicted"/>
<name>A0A7C9NVL5_9BACT</name>
<feature type="transmembrane region" description="Helical" evidence="1">
    <location>
        <begin position="119"/>
        <end position="140"/>
    </location>
</feature>
<reference evidence="2" key="1">
    <citation type="submission" date="2018-08" db="EMBL/GenBank/DDBJ databases">
        <title>Murine metabolic-syndrome-specific gut microbial biobank.</title>
        <authorList>
            <person name="Liu C."/>
        </authorList>
    </citation>
    <scope>NUCLEOTIDE SEQUENCE [LARGE SCALE GENOMIC DNA]</scope>
    <source>
        <strain evidence="2">Z82</strain>
    </source>
</reference>
<dbReference type="EMBL" id="QWKH01000057">
    <property type="protein sequence ID" value="NBI34946.1"/>
    <property type="molecule type" value="Genomic_DNA"/>
</dbReference>
<feature type="transmembrane region" description="Helical" evidence="1">
    <location>
        <begin position="57"/>
        <end position="78"/>
    </location>
</feature>
<keyword evidence="1" id="KW-0472">Membrane</keyword>
<dbReference type="InterPro" id="IPR025531">
    <property type="entry name" value="DUF4418"/>
</dbReference>
<sequence>MDKNVTSAENVVVHRALMVVAAVAAAVAVAASFSWALPCAGVLELANGNAIPMRCAWTQRAVVLLGSVLVCAAIGAAVTGKGGSWAVGLLAVAMIAVTFDTVAGIGVCKSEMACWTMAAWVRGCAAVALVAAAASAVAPLTRKQVR</sequence>
<gene>
    <name evidence="2" type="ORF">D1639_07880</name>
</gene>
<protein>
    <submittedName>
        <fullName evidence="2">DUF4418 family protein</fullName>
    </submittedName>
</protein>
<feature type="transmembrane region" description="Helical" evidence="1">
    <location>
        <begin position="12"/>
        <end position="37"/>
    </location>
</feature>
<accession>A0A7C9NVL5</accession>
<evidence type="ECO:0000313" key="2">
    <source>
        <dbReference type="EMBL" id="NBI34946.1"/>
    </source>
</evidence>
<feature type="transmembrane region" description="Helical" evidence="1">
    <location>
        <begin position="85"/>
        <end position="107"/>
    </location>
</feature>
<dbReference type="AlphaFoldDB" id="A0A7C9NVL5"/>
<dbReference type="Pfam" id="PF14387">
    <property type="entry name" value="DUF4418"/>
    <property type="match status" value="1"/>
</dbReference>
<organism evidence="2">
    <name type="scientific">Muribaculaceae bacterium Z82</name>
    <dbReference type="NCBI Taxonomy" id="2304548"/>
    <lineage>
        <taxon>Bacteria</taxon>
        <taxon>Pseudomonadati</taxon>
        <taxon>Bacteroidota</taxon>
        <taxon>Bacteroidia</taxon>
        <taxon>Bacteroidales</taxon>
        <taxon>Muribaculaceae</taxon>
    </lineage>
</organism>
<keyword evidence="1" id="KW-1133">Transmembrane helix</keyword>